<dbReference type="Proteomes" id="UP001205046">
    <property type="component" value="Unassembled WGS sequence"/>
</dbReference>
<proteinExistence type="predicted"/>
<protein>
    <submittedName>
        <fullName evidence="1">Uncharacterized protein</fullName>
    </submittedName>
</protein>
<evidence type="ECO:0000313" key="2">
    <source>
        <dbReference type="Proteomes" id="UP001205046"/>
    </source>
</evidence>
<dbReference type="RefSeq" id="WP_260073091.1">
    <property type="nucleotide sequence ID" value="NZ_JALXMO010000015.1"/>
</dbReference>
<accession>A0ABT2HQY0</accession>
<evidence type="ECO:0000313" key="1">
    <source>
        <dbReference type="EMBL" id="MCT1607083.1"/>
    </source>
</evidence>
<dbReference type="EMBL" id="JALXMO010000015">
    <property type="protein sequence ID" value="MCT1607083.1"/>
    <property type="molecule type" value="Genomic_DNA"/>
</dbReference>
<comment type="caution">
    <text evidence="1">The sequence shown here is derived from an EMBL/GenBank/DDBJ whole genome shotgun (WGS) entry which is preliminary data.</text>
</comment>
<name>A0ABT2HQY0_9MICC</name>
<reference evidence="1 2" key="1">
    <citation type="submission" date="2022-04" db="EMBL/GenBank/DDBJ databases">
        <title>Human microbiome associated bacterial genomes.</title>
        <authorList>
            <person name="Sandstrom S."/>
            <person name="Salamzade R."/>
            <person name="Kalan L.R."/>
        </authorList>
    </citation>
    <scope>NUCLEOTIDE SEQUENCE [LARGE SCALE GENOMIC DNA]</scope>
    <source>
        <strain evidence="2">p3-SID767</strain>
    </source>
</reference>
<gene>
    <name evidence="1" type="ORF">M3B43_07035</name>
</gene>
<keyword evidence="2" id="KW-1185">Reference proteome</keyword>
<sequence>MRFRPISCEIQPIYTGSDDTVIRHTVDLTIPGELYLDGAEAGTLALTAMKPDRRGTGLD</sequence>
<organism evidence="1 2">
    <name type="scientific">Nesterenkonia massiliensis</name>
    <dbReference type="NCBI Taxonomy" id="1232429"/>
    <lineage>
        <taxon>Bacteria</taxon>
        <taxon>Bacillati</taxon>
        <taxon>Actinomycetota</taxon>
        <taxon>Actinomycetes</taxon>
        <taxon>Micrococcales</taxon>
        <taxon>Micrococcaceae</taxon>
        <taxon>Nesterenkonia</taxon>
    </lineage>
</organism>